<dbReference type="InParanoid" id="A0A1V9X655"/>
<dbReference type="InterPro" id="IPR037869">
    <property type="entry name" value="Spp1/CFP1"/>
</dbReference>
<comment type="caution">
    <text evidence="7">The sequence shown here is derived from an EMBL/GenBank/DDBJ whole genome shotgun (WGS) entry which is preliminary data.</text>
</comment>
<gene>
    <name evidence="7" type="ORF">BIW11_04504</name>
</gene>
<protein>
    <submittedName>
        <fullName evidence="7">Lysine-specific demethylase 7B-like</fullName>
    </submittedName>
</protein>
<dbReference type="GO" id="GO:0032259">
    <property type="term" value="P:methylation"/>
    <property type="evidence" value="ECO:0007669"/>
    <property type="project" value="UniProtKB-KW"/>
</dbReference>
<name>A0A1V9X655_9ACAR</name>
<evidence type="ECO:0000259" key="6">
    <source>
        <dbReference type="Pfam" id="PF00628"/>
    </source>
</evidence>
<evidence type="ECO:0000256" key="2">
    <source>
        <dbReference type="ARBA" id="ARBA00022723"/>
    </source>
</evidence>
<keyword evidence="5" id="KW-0539">Nucleus</keyword>
<sequence>MSTSKEPVYCLCGQPYDPERFMIQCDVCKDWFHGSAGWVAAELS</sequence>
<dbReference type="AlphaFoldDB" id="A0A1V9X655"/>
<accession>A0A1V9X655</accession>
<dbReference type="InterPro" id="IPR013083">
    <property type="entry name" value="Znf_RING/FYVE/PHD"/>
</dbReference>
<evidence type="ECO:0000256" key="5">
    <source>
        <dbReference type="ARBA" id="ARBA00023242"/>
    </source>
</evidence>
<dbReference type="Pfam" id="PF00628">
    <property type="entry name" value="PHD"/>
    <property type="match status" value="1"/>
</dbReference>
<dbReference type="Proteomes" id="UP000192247">
    <property type="component" value="Unassembled WGS sequence"/>
</dbReference>
<comment type="subcellular location">
    <subcellularLocation>
        <location evidence="1">Nucleus</location>
    </subcellularLocation>
</comment>
<proteinExistence type="predicted"/>
<dbReference type="EMBL" id="MNPL01023378">
    <property type="protein sequence ID" value="OQR68752.1"/>
    <property type="molecule type" value="Genomic_DNA"/>
</dbReference>
<dbReference type="OrthoDB" id="1884872at2759"/>
<dbReference type="InterPro" id="IPR019787">
    <property type="entry name" value="Znf_PHD-finger"/>
</dbReference>
<keyword evidence="7" id="KW-0489">Methyltransferase</keyword>
<dbReference type="Gene3D" id="3.30.40.10">
    <property type="entry name" value="Zinc/RING finger domain, C3HC4 (zinc finger)"/>
    <property type="match status" value="1"/>
</dbReference>
<evidence type="ECO:0000313" key="7">
    <source>
        <dbReference type="EMBL" id="OQR68752.1"/>
    </source>
</evidence>
<dbReference type="GO" id="GO:0048188">
    <property type="term" value="C:Set1C/COMPASS complex"/>
    <property type="evidence" value="ECO:0007669"/>
    <property type="project" value="InterPro"/>
</dbReference>
<keyword evidence="7" id="KW-0808">Transferase</keyword>
<organism evidence="7 8">
    <name type="scientific">Tropilaelaps mercedesae</name>
    <dbReference type="NCBI Taxonomy" id="418985"/>
    <lineage>
        <taxon>Eukaryota</taxon>
        <taxon>Metazoa</taxon>
        <taxon>Ecdysozoa</taxon>
        <taxon>Arthropoda</taxon>
        <taxon>Chelicerata</taxon>
        <taxon>Arachnida</taxon>
        <taxon>Acari</taxon>
        <taxon>Parasitiformes</taxon>
        <taxon>Mesostigmata</taxon>
        <taxon>Gamasina</taxon>
        <taxon>Dermanyssoidea</taxon>
        <taxon>Laelapidae</taxon>
        <taxon>Tropilaelaps</taxon>
    </lineage>
</organism>
<evidence type="ECO:0000256" key="1">
    <source>
        <dbReference type="ARBA" id="ARBA00004123"/>
    </source>
</evidence>
<dbReference type="GO" id="GO:0008270">
    <property type="term" value="F:zinc ion binding"/>
    <property type="evidence" value="ECO:0007669"/>
    <property type="project" value="UniProtKB-KW"/>
</dbReference>
<keyword evidence="4" id="KW-0862">Zinc</keyword>
<dbReference type="PANTHER" id="PTHR46174">
    <property type="entry name" value="CXXC-TYPE ZINC FINGER PROTEIN 1"/>
    <property type="match status" value="1"/>
</dbReference>
<keyword evidence="8" id="KW-1185">Reference proteome</keyword>
<evidence type="ECO:0000313" key="8">
    <source>
        <dbReference type="Proteomes" id="UP000192247"/>
    </source>
</evidence>
<dbReference type="GO" id="GO:0045893">
    <property type="term" value="P:positive regulation of DNA-templated transcription"/>
    <property type="evidence" value="ECO:0007669"/>
    <property type="project" value="TreeGrafter"/>
</dbReference>
<dbReference type="PANTHER" id="PTHR46174:SF1">
    <property type="entry name" value="CXXC-TYPE ZINC FINGER PROTEIN 1"/>
    <property type="match status" value="1"/>
</dbReference>
<dbReference type="GO" id="GO:0008168">
    <property type="term" value="F:methyltransferase activity"/>
    <property type="evidence" value="ECO:0007669"/>
    <property type="project" value="UniProtKB-KW"/>
</dbReference>
<dbReference type="SUPFAM" id="SSF57903">
    <property type="entry name" value="FYVE/PHD zinc finger"/>
    <property type="match status" value="1"/>
</dbReference>
<keyword evidence="2" id="KW-0479">Metal-binding</keyword>
<evidence type="ECO:0000256" key="3">
    <source>
        <dbReference type="ARBA" id="ARBA00022771"/>
    </source>
</evidence>
<evidence type="ECO:0000256" key="4">
    <source>
        <dbReference type="ARBA" id="ARBA00022833"/>
    </source>
</evidence>
<keyword evidence="3" id="KW-0863">Zinc-finger</keyword>
<dbReference type="STRING" id="418985.A0A1V9X655"/>
<reference evidence="7 8" key="1">
    <citation type="journal article" date="2017" name="Gigascience">
        <title>Draft genome of the honey bee ectoparasitic mite, Tropilaelaps mercedesae, is shaped by the parasitic life history.</title>
        <authorList>
            <person name="Dong X."/>
            <person name="Armstrong S.D."/>
            <person name="Xia D."/>
            <person name="Makepeace B.L."/>
            <person name="Darby A.C."/>
            <person name="Kadowaki T."/>
        </authorList>
    </citation>
    <scope>NUCLEOTIDE SEQUENCE [LARGE SCALE GENOMIC DNA]</scope>
    <source>
        <strain evidence="7">Wuxi-XJTLU</strain>
    </source>
</reference>
<feature type="domain" description="PHD-type" evidence="6">
    <location>
        <begin position="10"/>
        <end position="34"/>
    </location>
</feature>
<dbReference type="InterPro" id="IPR011011">
    <property type="entry name" value="Znf_FYVE_PHD"/>
</dbReference>